<evidence type="ECO:0000259" key="3">
    <source>
        <dbReference type="Pfam" id="PF13439"/>
    </source>
</evidence>
<keyword evidence="1" id="KW-0808">Transferase</keyword>
<dbReference type="Proteomes" id="UP000779809">
    <property type="component" value="Unassembled WGS sequence"/>
</dbReference>
<proteinExistence type="predicted"/>
<evidence type="ECO:0000313" key="5">
    <source>
        <dbReference type="Proteomes" id="UP000779809"/>
    </source>
</evidence>
<dbReference type="Pfam" id="PF13439">
    <property type="entry name" value="Glyco_transf_4"/>
    <property type="match status" value="1"/>
</dbReference>
<feature type="domain" description="Glycosyl transferase family 1" evidence="2">
    <location>
        <begin position="250"/>
        <end position="348"/>
    </location>
</feature>
<dbReference type="CDD" id="cd03801">
    <property type="entry name" value="GT4_PimA-like"/>
    <property type="match status" value="1"/>
</dbReference>
<dbReference type="Gene3D" id="3.40.50.2000">
    <property type="entry name" value="Glycogen Phosphorylase B"/>
    <property type="match status" value="2"/>
</dbReference>
<name>A0A932EPT6_9BACT</name>
<gene>
    <name evidence="4" type="ORF">HYX28_06980</name>
</gene>
<evidence type="ECO:0000256" key="1">
    <source>
        <dbReference type="ARBA" id="ARBA00022679"/>
    </source>
</evidence>
<dbReference type="GO" id="GO:0009103">
    <property type="term" value="P:lipopolysaccharide biosynthetic process"/>
    <property type="evidence" value="ECO:0007669"/>
    <property type="project" value="TreeGrafter"/>
</dbReference>
<dbReference type="SUPFAM" id="SSF53756">
    <property type="entry name" value="UDP-Glycosyltransferase/glycogen phosphorylase"/>
    <property type="match status" value="1"/>
</dbReference>
<sequence>MMSRNHPAHVLVTADTIGGVWTYARELVTGLAKRGVRVTLVSFGEIPSHEQSQWLDGLPDVDFRPTAFKLEWMQDAEADLEASAEYLACVAREVKPGLLHLNQYYYGALKVEIPKLVVAHSDVMSWWVAVHGAPPPESAWIRWYRESVGRGVREATAVVAPSRWMLEQIDTHYGAPQHGSVIYNGRTPALFNPHVTKEDYGLGVGRIWDSGKQVTLLAQAELPMPFYIVGAEEHPELALRGQGVLTGTTRSRVHFKGPQSEAQLRQLYGRASVYAATSRYEPFGLAPVEAALSRCAIVANDVPTFREVWGDDALYFHRNDARALGETLTRLQDDAALRLDYANRAYQRALKRYSTDRMVDDYMTLYSNVAQAGALAA</sequence>
<dbReference type="EMBL" id="JACPNR010000009">
    <property type="protein sequence ID" value="MBI2678509.1"/>
    <property type="molecule type" value="Genomic_DNA"/>
</dbReference>
<evidence type="ECO:0000313" key="4">
    <source>
        <dbReference type="EMBL" id="MBI2678509.1"/>
    </source>
</evidence>
<organism evidence="4 5">
    <name type="scientific">Candidatus Korobacter versatilis</name>
    <dbReference type="NCBI Taxonomy" id="658062"/>
    <lineage>
        <taxon>Bacteria</taxon>
        <taxon>Pseudomonadati</taxon>
        <taxon>Acidobacteriota</taxon>
        <taxon>Terriglobia</taxon>
        <taxon>Terriglobales</taxon>
        <taxon>Candidatus Korobacteraceae</taxon>
        <taxon>Candidatus Korobacter</taxon>
    </lineage>
</organism>
<dbReference type="PANTHER" id="PTHR46401:SF2">
    <property type="entry name" value="GLYCOSYLTRANSFERASE WBBK-RELATED"/>
    <property type="match status" value="1"/>
</dbReference>
<feature type="domain" description="Glycosyltransferase subfamily 4-like N-terminal" evidence="3">
    <location>
        <begin position="17"/>
        <end position="185"/>
    </location>
</feature>
<comment type="caution">
    <text evidence="4">The sequence shown here is derived from an EMBL/GenBank/DDBJ whole genome shotgun (WGS) entry which is preliminary data.</text>
</comment>
<dbReference type="AlphaFoldDB" id="A0A932EPT6"/>
<accession>A0A932EPT6</accession>
<dbReference type="GO" id="GO:0016757">
    <property type="term" value="F:glycosyltransferase activity"/>
    <property type="evidence" value="ECO:0007669"/>
    <property type="project" value="InterPro"/>
</dbReference>
<dbReference type="InterPro" id="IPR028098">
    <property type="entry name" value="Glyco_trans_4-like_N"/>
</dbReference>
<dbReference type="Pfam" id="PF00534">
    <property type="entry name" value="Glycos_transf_1"/>
    <property type="match status" value="1"/>
</dbReference>
<protein>
    <submittedName>
        <fullName evidence="4">Glycosyltransferase family 4 protein</fullName>
    </submittedName>
</protein>
<evidence type="ECO:0000259" key="2">
    <source>
        <dbReference type="Pfam" id="PF00534"/>
    </source>
</evidence>
<dbReference type="PANTHER" id="PTHR46401">
    <property type="entry name" value="GLYCOSYLTRANSFERASE WBBK-RELATED"/>
    <property type="match status" value="1"/>
</dbReference>
<reference evidence="4" key="1">
    <citation type="submission" date="2020-07" db="EMBL/GenBank/DDBJ databases">
        <title>Huge and variable diversity of episymbiotic CPR bacteria and DPANN archaea in groundwater ecosystems.</title>
        <authorList>
            <person name="He C.Y."/>
            <person name="Keren R."/>
            <person name="Whittaker M."/>
            <person name="Farag I.F."/>
            <person name="Doudna J."/>
            <person name="Cate J.H.D."/>
            <person name="Banfield J.F."/>
        </authorList>
    </citation>
    <scope>NUCLEOTIDE SEQUENCE</scope>
    <source>
        <strain evidence="4">NC_groundwater_580_Pr5_B-0.1um_64_19</strain>
    </source>
</reference>
<dbReference type="InterPro" id="IPR001296">
    <property type="entry name" value="Glyco_trans_1"/>
</dbReference>